<gene>
    <name evidence="1" type="ORF">LCGC14_0906900</name>
</gene>
<evidence type="ECO:0000313" key="1">
    <source>
        <dbReference type="EMBL" id="KKN23245.1"/>
    </source>
</evidence>
<accession>A0A0F9NUS0</accession>
<reference evidence="1" key="1">
    <citation type="journal article" date="2015" name="Nature">
        <title>Complex archaea that bridge the gap between prokaryotes and eukaryotes.</title>
        <authorList>
            <person name="Spang A."/>
            <person name="Saw J.H."/>
            <person name="Jorgensen S.L."/>
            <person name="Zaremba-Niedzwiedzka K."/>
            <person name="Martijn J."/>
            <person name="Lind A.E."/>
            <person name="van Eijk R."/>
            <person name="Schleper C."/>
            <person name="Guy L."/>
            <person name="Ettema T.J."/>
        </authorList>
    </citation>
    <scope>NUCLEOTIDE SEQUENCE</scope>
</reference>
<name>A0A0F9NUS0_9ZZZZ</name>
<dbReference type="EMBL" id="LAZR01002991">
    <property type="protein sequence ID" value="KKN23245.1"/>
    <property type="molecule type" value="Genomic_DNA"/>
</dbReference>
<protein>
    <submittedName>
        <fullName evidence="1">Uncharacterized protein</fullName>
    </submittedName>
</protein>
<proteinExistence type="predicted"/>
<organism evidence="1">
    <name type="scientific">marine sediment metagenome</name>
    <dbReference type="NCBI Taxonomy" id="412755"/>
    <lineage>
        <taxon>unclassified sequences</taxon>
        <taxon>metagenomes</taxon>
        <taxon>ecological metagenomes</taxon>
    </lineage>
</organism>
<comment type="caution">
    <text evidence="1">The sequence shown here is derived from an EMBL/GenBank/DDBJ whole genome shotgun (WGS) entry which is preliminary data.</text>
</comment>
<dbReference type="AlphaFoldDB" id="A0A0F9NUS0"/>
<sequence length="46" mass="5446">MTPEEERRTHCAHCGKVIYPGTPRVTLTFCSHDDLDRWLEDKKEED</sequence>